<evidence type="ECO:0000313" key="3">
    <source>
        <dbReference type="Proteomes" id="UP000720508"/>
    </source>
</evidence>
<evidence type="ECO:0000256" key="1">
    <source>
        <dbReference type="SAM" id="MobiDB-lite"/>
    </source>
</evidence>
<reference evidence="2 3" key="1">
    <citation type="submission" date="2021-06" db="EMBL/GenBank/DDBJ databases">
        <authorList>
            <person name="Pan X."/>
        </authorList>
    </citation>
    <scope>NUCLEOTIDE SEQUENCE [LARGE SCALE GENOMIC DNA]</scope>
    <source>
        <strain evidence="2 3">4503</strain>
    </source>
</reference>
<accession>A0ABS6CSU6</accession>
<sequence length="230" mass="25155">MTYTHSELNLTDPTKGYAYFVLYTEPRISVAGAAWNATVNVERPTPYVQEWLDRLQRCEPNALHTTLVQSREITKLFHPCVDEDKASPSALGDGCTCFRTFVDPIFGMPVVGQHFRTARGNNDRWTYTTYAPLDLRPDDVVASVVIDRGGLFWARTNDGVLAVLSMLESYGYGPGRALAPRVPARSPPTSSSSSIRTDGMPPAAATPSPRPRICGTGCAARPLAAARRSH</sequence>
<dbReference type="Proteomes" id="UP000720508">
    <property type="component" value="Unassembled WGS sequence"/>
</dbReference>
<dbReference type="EMBL" id="JAHLEM010000682">
    <property type="protein sequence ID" value="MBU3870032.1"/>
    <property type="molecule type" value="Genomic_DNA"/>
</dbReference>
<evidence type="ECO:0000313" key="2">
    <source>
        <dbReference type="EMBL" id="MBU3870032.1"/>
    </source>
</evidence>
<proteinExistence type="predicted"/>
<comment type="caution">
    <text evidence="2">The sequence shown here is derived from an EMBL/GenBank/DDBJ whole genome shotgun (WGS) entry which is preliminary data.</text>
</comment>
<protein>
    <submittedName>
        <fullName evidence="2">Uncharacterized protein</fullName>
    </submittedName>
</protein>
<organism evidence="2 3">
    <name type="scientific">Streptomyces niphimycinicus</name>
    <dbReference type="NCBI Taxonomy" id="2842201"/>
    <lineage>
        <taxon>Bacteria</taxon>
        <taxon>Bacillati</taxon>
        <taxon>Actinomycetota</taxon>
        <taxon>Actinomycetes</taxon>
        <taxon>Kitasatosporales</taxon>
        <taxon>Streptomycetaceae</taxon>
        <taxon>Streptomyces</taxon>
    </lineage>
</organism>
<name>A0ABS6CSU6_9ACTN</name>
<feature type="region of interest" description="Disordered" evidence="1">
    <location>
        <begin position="177"/>
        <end position="216"/>
    </location>
</feature>
<dbReference type="RefSeq" id="WP_216346719.1">
    <property type="nucleotide sequence ID" value="NZ_JAHLEM010000682.1"/>
</dbReference>
<gene>
    <name evidence="2" type="ORF">KN815_40080</name>
</gene>
<feature type="compositionally biased region" description="Low complexity" evidence="1">
    <location>
        <begin position="179"/>
        <end position="194"/>
    </location>
</feature>
<keyword evidence="3" id="KW-1185">Reference proteome</keyword>